<dbReference type="InterPro" id="IPR001611">
    <property type="entry name" value="Leu-rich_rpt"/>
</dbReference>
<dbReference type="Pfam" id="PF00560">
    <property type="entry name" value="LRR_1"/>
    <property type="match status" value="1"/>
</dbReference>
<evidence type="ECO:0000256" key="7">
    <source>
        <dbReference type="SAM" id="MobiDB-lite"/>
    </source>
</evidence>
<name>A0A1E5V5L4_9POAL</name>
<feature type="region of interest" description="Disordered" evidence="7">
    <location>
        <begin position="30"/>
        <end position="53"/>
    </location>
</feature>
<proteinExistence type="predicted"/>
<dbReference type="OrthoDB" id="695689at2759"/>
<evidence type="ECO:0000313" key="9">
    <source>
        <dbReference type="Proteomes" id="UP000095767"/>
    </source>
</evidence>
<keyword evidence="2" id="KW-0812">Transmembrane</keyword>
<keyword evidence="3" id="KW-0732">Signal</keyword>
<reference evidence="8 9" key="1">
    <citation type="submission" date="2016-09" db="EMBL/GenBank/DDBJ databases">
        <title>The draft genome of Dichanthelium oligosanthes: A C3 panicoid grass species.</title>
        <authorList>
            <person name="Studer A.J."/>
            <person name="Schnable J.C."/>
            <person name="Brutnell T.P."/>
        </authorList>
    </citation>
    <scope>NUCLEOTIDE SEQUENCE [LARGE SCALE GENOMIC DNA]</scope>
    <source>
        <strain evidence="9">cv. Kellogg 1175</strain>
        <tissue evidence="8">Leaf</tissue>
    </source>
</reference>
<comment type="subcellular location">
    <subcellularLocation>
        <location evidence="1">Membrane</location>
        <topology evidence="1">Single-pass type I membrane protein</topology>
    </subcellularLocation>
</comment>
<keyword evidence="6" id="KW-0325">Glycoprotein</keyword>
<dbReference type="STRING" id="888268.A0A1E5V5L4"/>
<dbReference type="SUPFAM" id="SSF52058">
    <property type="entry name" value="L domain-like"/>
    <property type="match status" value="1"/>
</dbReference>
<gene>
    <name evidence="8" type="ORF">BAE44_0018622</name>
</gene>
<evidence type="ECO:0000256" key="5">
    <source>
        <dbReference type="ARBA" id="ARBA00023136"/>
    </source>
</evidence>
<comment type="caution">
    <text evidence="8">The sequence shown here is derived from an EMBL/GenBank/DDBJ whole genome shotgun (WGS) entry which is preliminary data.</text>
</comment>
<dbReference type="EMBL" id="LWDX02050929">
    <property type="protein sequence ID" value="OEL20357.1"/>
    <property type="molecule type" value="Genomic_DNA"/>
</dbReference>
<keyword evidence="5" id="KW-0472">Membrane</keyword>
<organism evidence="8 9">
    <name type="scientific">Dichanthelium oligosanthes</name>
    <dbReference type="NCBI Taxonomy" id="888268"/>
    <lineage>
        <taxon>Eukaryota</taxon>
        <taxon>Viridiplantae</taxon>
        <taxon>Streptophyta</taxon>
        <taxon>Embryophyta</taxon>
        <taxon>Tracheophyta</taxon>
        <taxon>Spermatophyta</taxon>
        <taxon>Magnoliopsida</taxon>
        <taxon>Liliopsida</taxon>
        <taxon>Poales</taxon>
        <taxon>Poaceae</taxon>
        <taxon>PACMAD clade</taxon>
        <taxon>Panicoideae</taxon>
        <taxon>Panicodae</taxon>
        <taxon>Paniceae</taxon>
        <taxon>Dichantheliinae</taxon>
        <taxon>Dichanthelium</taxon>
    </lineage>
</organism>
<evidence type="ECO:0000256" key="4">
    <source>
        <dbReference type="ARBA" id="ARBA00022989"/>
    </source>
</evidence>
<dbReference type="InterPro" id="IPR046956">
    <property type="entry name" value="RLP23-like"/>
</dbReference>
<keyword evidence="4" id="KW-1133">Transmembrane helix</keyword>
<keyword evidence="9" id="KW-1185">Reference proteome</keyword>
<dbReference type="Proteomes" id="UP000095767">
    <property type="component" value="Unassembled WGS sequence"/>
</dbReference>
<dbReference type="PANTHER" id="PTHR48063">
    <property type="entry name" value="LRR RECEPTOR-LIKE KINASE"/>
    <property type="match status" value="1"/>
</dbReference>
<evidence type="ECO:0000256" key="2">
    <source>
        <dbReference type="ARBA" id="ARBA00022692"/>
    </source>
</evidence>
<dbReference type="Pfam" id="PF13516">
    <property type="entry name" value="LRR_6"/>
    <property type="match status" value="1"/>
</dbReference>
<dbReference type="Gene3D" id="3.80.10.10">
    <property type="entry name" value="Ribonuclease Inhibitor"/>
    <property type="match status" value="1"/>
</dbReference>
<dbReference type="PANTHER" id="PTHR48063:SF92">
    <property type="entry name" value="LEUCINE-RICH REPEAT-CONTAINING N-TERMINAL PLANT-TYPE DOMAIN-CONTAINING PROTEIN"/>
    <property type="match status" value="1"/>
</dbReference>
<dbReference type="InterPro" id="IPR032675">
    <property type="entry name" value="LRR_dom_sf"/>
</dbReference>
<evidence type="ECO:0000256" key="1">
    <source>
        <dbReference type="ARBA" id="ARBA00004479"/>
    </source>
</evidence>
<accession>A0A1E5V5L4</accession>
<dbReference type="AlphaFoldDB" id="A0A1E5V5L4"/>
<evidence type="ECO:0000313" key="8">
    <source>
        <dbReference type="EMBL" id="OEL20357.1"/>
    </source>
</evidence>
<evidence type="ECO:0000256" key="3">
    <source>
        <dbReference type="ARBA" id="ARBA00022729"/>
    </source>
</evidence>
<sequence length="261" mass="29144">MEVREAVNIEYLQKEPWWLFSFASGPPLHPPPLDTAVESSGEPRPRPRRPRDCTGNAHLLRTLFISRFLQVSTLASTRRPYGRSTPQACVRQRTTPLRSAKTVAVAALAGAEFFGGGLRVVPRVRTATANLDVGDISPLLTHLAHLEYLDLRRNDFGGVSIPKFIGSLKNLRHLDLRDAGFGGKIHPQLGNLSKLNYLDISFPIDIFHSSSSIESLHWLTGLSSLAYLDMSWWNLSAALDWLESLNMLASLQELHLRFAKL</sequence>
<protein>
    <submittedName>
        <fullName evidence="8">Uncharacterized protein</fullName>
    </submittedName>
</protein>
<dbReference type="GO" id="GO:0016020">
    <property type="term" value="C:membrane"/>
    <property type="evidence" value="ECO:0007669"/>
    <property type="project" value="UniProtKB-SubCell"/>
</dbReference>
<evidence type="ECO:0000256" key="6">
    <source>
        <dbReference type="ARBA" id="ARBA00023180"/>
    </source>
</evidence>